<dbReference type="Gene3D" id="1.10.600.10">
    <property type="entry name" value="Farnesyl Diphosphate Synthase"/>
    <property type="match status" value="1"/>
</dbReference>
<evidence type="ECO:0000256" key="12">
    <source>
        <dbReference type="RuleBase" id="RU004466"/>
    </source>
</evidence>
<name>A0A846N2I6_9PROT</name>
<evidence type="ECO:0000313" key="13">
    <source>
        <dbReference type="EMBL" id="NIK90148.1"/>
    </source>
</evidence>
<dbReference type="PANTHER" id="PTHR12001">
    <property type="entry name" value="GERANYLGERANYL PYROPHOSPHATE SYNTHASE"/>
    <property type="match status" value="1"/>
</dbReference>
<dbReference type="PROSITE" id="PS00723">
    <property type="entry name" value="POLYPRENYL_SYNTHASE_1"/>
    <property type="match status" value="1"/>
</dbReference>
<dbReference type="EMBL" id="JAASRM010000001">
    <property type="protein sequence ID" value="NIK90148.1"/>
    <property type="molecule type" value="Genomic_DNA"/>
</dbReference>
<dbReference type="InterPro" id="IPR000092">
    <property type="entry name" value="Polyprenyl_synt"/>
</dbReference>
<comment type="cofactor">
    <cofactor evidence="1">
        <name>Mg(2+)</name>
        <dbReference type="ChEBI" id="CHEBI:18420"/>
    </cofactor>
</comment>
<comment type="catalytic activity">
    <reaction evidence="6">
        <text>5 isopentenyl diphosphate + (2E,6E)-farnesyl diphosphate = all-trans-octaprenyl diphosphate + 5 diphosphate</text>
        <dbReference type="Rhea" id="RHEA:27798"/>
        <dbReference type="ChEBI" id="CHEBI:33019"/>
        <dbReference type="ChEBI" id="CHEBI:57711"/>
        <dbReference type="ChEBI" id="CHEBI:128769"/>
        <dbReference type="ChEBI" id="CHEBI:175763"/>
        <dbReference type="EC" id="2.5.1.90"/>
    </reaction>
</comment>
<dbReference type="InterPro" id="IPR008949">
    <property type="entry name" value="Isoprenoid_synthase_dom_sf"/>
</dbReference>
<comment type="function">
    <text evidence="7">Supplies octaprenyl diphosphate, the precursor for the side chain of the isoprenoid quinones ubiquinone and menaquinone.</text>
</comment>
<evidence type="ECO:0000256" key="9">
    <source>
        <dbReference type="ARBA" id="ARBA00072473"/>
    </source>
</evidence>
<evidence type="ECO:0000256" key="8">
    <source>
        <dbReference type="ARBA" id="ARBA00066511"/>
    </source>
</evidence>
<evidence type="ECO:0000256" key="1">
    <source>
        <dbReference type="ARBA" id="ARBA00001946"/>
    </source>
</evidence>
<proteinExistence type="inferred from homology"/>
<dbReference type="GO" id="GO:0046872">
    <property type="term" value="F:metal ion binding"/>
    <property type="evidence" value="ECO:0007669"/>
    <property type="project" value="UniProtKB-KW"/>
</dbReference>
<dbReference type="SFLD" id="SFLDS00005">
    <property type="entry name" value="Isoprenoid_Synthase_Type_I"/>
    <property type="match status" value="1"/>
</dbReference>
<gene>
    <name evidence="13" type="ORF">FHS83_003466</name>
</gene>
<evidence type="ECO:0000256" key="7">
    <source>
        <dbReference type="ARBA" id="ARBA00055029"/>
    </source>
</evidence>
<keyword evidence="5" id="KW-0460">Magnesium</keyword>
<dbReference type="AlphaFoldDB" id="A0A846N2I6"/>
<evidence type="ECO:0000256" key="11">
    <source>
        <dbReference type="ARBA" id="ARBA00083124"/>
    </source>
</evidence>
<dbReference type="FunFam" id="1.10.600.10:FF:000002">
    <property type="entry name" value="Octaprenyl diphosphate synthase"/>
    <property type="match status" value="1"/>
</dbReference>
<dbReference type="Pfam" id="PF00348">
    <property type="entry name" value="polyprenyl_synt"/>
    <property type="match status" value="1"/>
</dbReference>
<dbReference type="GO" id="GO:0008299">
    <property type="term" value="P:isoprenoid biosynthetic process"/>
    <property type="evidence" value="ECO:0007669"/>
    <property type="project" value="InterPro"/>
</dbReference>
<dbReference type="PANTHER" id="PTHR12001:SF69">
    <property type="entry name" value="ALL TRANS-POLYPRENYL-DIPHOSPHATE SYNTHASE PDSS1"/>
    <property type="match status" value="1"/>
</dbReference>
<comment type="caution">
    <text evidence="13">The sequence shown here is derived from an EMBL/GenBank/DDBJ whole genome shotgun (WGS) entry which is preliminary data.</text>
</comment>
<dbReference type="Proteomes" id="UP000570514">
    <property type="component" value="Unassembled WGS sequence"/>
</dbReference>
<evidence type="ECO:0000256" key="5">
    <source>
        <dbReference type="ARBA" id="ARBA00022842"/>
    </source>
</evidence>
<dbReference type="EC" id="2.5.1.90" evidence="8"/>
<evidence type="ECO:0000256" key="10">
    <source>
        <dbReference type="ARBA" id="ARBA00079637"/>
    </source>
</evidence>
<keyword evidence="4" id="KW-0479">Metal-binding</keyword>
<evidence type="ECO:0000313" key="14">
    <source>
        <dbReference type="Proteomes" id="UP000570514"/>
    </source>
</evidence>
<accession>A0A846N2I6</accession>
<organism evidence="13 14">
    <name type="scientific">Rhizomicrobium palustre</name>
    <dbReference type="NCBI Taxonomy" id="189966"/>
    <lineage>
        <taxon>Bacteria</taxon>
        <taxon>Pseudomonadati</taxon>
        <taxon>Pseudomonadota</taxon>
        <taxon>Alphaproteobacteria</taxon>
        <taxon>Micropepsales</taxon>
        <taxon>Micropepsaceae</taxon>
        <taxon>Rhizomicrobium</taxon>
    </lineage>
</organism>
<evidence type="ECO:0000256" key="6">
    <source>
        <dbReference type="ARBA" id="ARBA00051506"/>
    </source>
</evidence>
<evidence type="ECO:0000256" key="2">
    <source>
        <dbReference type="ARBA" id="ARBA00006706"/>
    </source>
</evidence>
<sequence>MQVSTRTDISPVEQLHALVAADMRATDVLIHERLSSAVALIPDLAKHLIDSGGKRLRPLLTLAAAQVGGYHGAHHIKLAAAVEFIHTATLLHDDVVDDSALRRGKVSANIVWGNKASVLVGDFLFSRAFELMVETDELKVLGILSHASAVISEGEVMQLKSSGNLQASEDHYLRVVSAKTAELFAAAAEAGAVIAGGEHAKALRAYGQNLGIAFQLVDDALDYSGRQALMGKAVGDDFREGKVTLPVILAVARADEAALKFWKKTIEMGTQGEADLDRAITLVEQTGAIADTMERARGYAGLACRALETLPESKIRDVLAAVADFCVARAY</sequence>
<evidence type="ECO:0000256" key="4">
    <source>
        <dbReference type="ARBA" id="ARBA00022723"/>
    </source>
</evidence>
<dbReference type="CDD" id="cd00685">
    <property type="entry name" value="Trans_IPPS_HT"/>
    <property type="match status" value="1"/>
</dbReference>
<comment type="similarity">
    <text evidence="2 12">Belongs to the FPP/GGPP synthase family.</text>
</comment>
<dbReference type="SUPFAM" id="SSF48576">
    <property type="entry name" value="Terpenoid synthases"/>
    <property type="match status" value="1"/>
</dbReference>
<dbReference type="GO" id="GO:0106350">
    <property type="term" value="F:all-trans-octaprenyl-diphosphate synthase activity"/>
    <property type="evidence" value="ECO:0007669"/>
    <property type="project" value="UniProtKB-EC"/>
</dbReference>
<reference evidence="13 14" key="1">
    <citation type="submission" date="2020-03" db="EMBL/GenBank/DDBJ databases">
        <title>Genomic Encyclopedia of Type Strains, Phase IV (KMG-IV): sequencing the most valuable type-strain genomes for metagenomic binning, comparative biology and taxonomic classification.</title>
        <authorList>
            <person name="Goeker M."/>
        </authorList>
    </citation>
    <scope>NUCLEOTIDE SEQUENCE [LARGE SCALE GENOMIC DNA]</scope>
    <source>
        <strain evidence="13 14">DSM 19867</strain>
    </source>
</reference>
<dbReference type="InterPro" id="IPR033749">
    <property type="entry name" value="Polyprenyl_synt_CS"/>
</dbReference>
<keyword evidence="14" id="KW-1185">Reference proteome</keyword>
<dbReference type="RefSeq" id="WP_167084460.1">
    <property type="nucleotide sequence ID" value="NZ_BAAADC010000001.1"/>
</dbReference>
<protein>
    <recommendedName>
        <fullName evidence="9">Octaprenyl diphosphate synthase</fullName>
        <ecNumber evidence="8">2.5.1.90</ecNumber>
    </recommendedName>
    <alternativeName>
        <fullName evidence="11">All-trans-octaprenyl-diphosphate synthase</fullName>
    </alternativeName>
    <alternativeName>
        <fullName evidence="10">Octaprenyl pyrophosphate synthase</fullName>
    </alternativeName>
</protein>
<keyword evidence="3 12" id="KW-0808">Transferase</keyword>
<evidence type="ECO:0000256" key="3">
    <source>
        <dbReference type="ARBA" id="ARBA00022679"/>
    </source>
</evidence>